<dbReference type="EMBL" id="WEGK01000013">
    <property type="protein sequence ID" value="MQY22448.1"/>
    <property type="molecule type" value="Genomic_DNA"/>
</dbReference>
<gene>
    <name evidence="1" type="ORF">NRB20_24250</name>
    <name evidence="2" type="ORF">NRB20_55630</name>
</gene>
<keyword evidence="3" id="KW-1185">Reference proteome</keyword>
<proteinExistence type="predicted"/>
<reference evidence="2 3" key="1">
    <citation type="submission" date="2019-10" db="EMBL/GenBank/DDBJ databases">
        <title>Nocardia macrotermitis sp. nov. and Nocardia aurantia sp. nov., isolated from the gut of fungus growing-termite Macrotermes natalensis.</title>
        <authorList>
            <person name="Benndorf R."/>
            <person name="Schwitalla J."/>
            <person name="Martin K."/>
            <person name="De Beer W."/>
            <person name="Kaster A.-K."/>
            <person name="Vollmers J."/>
            <person name="Poulsen M."/>
            <person name="Beemelmanns C."/>
        </authorList>
    </citation>
    <scope>NUCLEOTIDE SEQUENCE [LARGE SCALE GENOMIC DNA]</scope>
    <source>
        <strain evidence="2 3">RB20</strain>
    </source>
</reference>
<accession>A0A7K0D9S6</accession>
<evidence type="ECO:0000313" key="2">
    <source>
        <dbReference type="EMBL" id="MQY22448.1"/>
    </source>
</evidence>
<dbReference type="Proteomes" id="UP000438448">
    <property type="component" value="Unassembled WGS sequence"/>
</dbReference>
<evidence type="ECO:0000313" key="1">
    <source>
        <dbReference type="EMBL" id="MQY19340.1"/>
    </source>
</evidence>
<dbReference type="EMBL" id="WEGK01000004">
    <property type="protein sequence ID" value="MQY19340.1"/>
    <property type="molecule type" value="Genomic_DNA"/>
</dbReference>
<name>A0A7K0D9S6_9NOCA</name>
<evidence type="ECO:0000313" key="3">
    <source>
        <dbReference type="Proteomes" id="UP000438448"/>
    </source>
</evidence>
<protein>
    <submittedName>
        <fullName evidence="2">Uncharacterized protein</fullName>
    </submittedName>
</protein>
<comment type="caution">
    <text evidence="2">The sequence shown here is derived from an EMBL/GenBank/DDBJ whole genome shotgun (WGS) entry which is preliminary data.</text>
</comment>
<sequence length="65" mass="7351">MWLRRLLGLRSRRVWVEVDYDAKRDLVVLYVDGEGAGLSAWQVEGLIADLRAAASRRLNIPGMPV</sequence>
<organism evidence="2 3">
    <name type="scientific">Nocardia macrotermitis</name>
    <dbReference type="NCBI Taxonomy" id="2585198"/>
    <lineage>
        <taxon>Bacteria</taxon>
        <taxon>Bacillati</taxon>
        <taxon>Actinomycetota</taxon>
        <taxon>Actinomycetes</taxon>
        <taxon>Mycobacteriales</taxon>
        <taxon>Nocardiaceae</taxon>
        <taxon>Nocardia</taxon>
    </lineage>
</organism>
<dbReference type="AlphaFoldDB" id="A0A7K0D9S6"/>